<dbReference type="Proteomes" id="UP000460435">
    <property type="component" value="Unassembled WGS sequence"/>
</dbReference>
<proteinExistence type="predicted"/>
<sequence>MREPLSDVMTIGTYVPSAVVVISNSFAHGGSTVYHKRFGIRVNDWRILNALAIAPGRNAKQLTEVLRLDKAVISRCVAELTRLGLIGSEPEGVARRLYLTERGVAVHQGVLPLSRQRERMLTAGFSEEERAQLLSFLQRMVANLEDLKEVDAALAAGAQSGE</sequence>
<dbReference type="PANTHER" id="PTHR33164:SF57">
    <property type="entry name" value="MARR-FAMILY TRANSCRIPTIONAL REGULATOR"/>
    <property type="match status" value="1"/>
</dbReference>
<dbReference type="InterPro" id="IPR036390">
    <property type="entry name" value="WH_DNA-bd_sf"/>
</dbReference>
<dbReference type="Gene3D" id="1.10.10.10">
    <property type="entry name" value="Winged helix-like DNA-binding domain superfamily/Winged helix DNA-binding domain"/>
    <property type="match status" value="1"/>
</dbReference>
<evidence type="ECO:0000259" key="1">
    <source>
        <dbReference type="PROSITE" id="PS50995"/>
    </source>
</evidence>
<dbReference type="RefSeq" id="WP_222850944.1">
    <property type="nucleotide sequence ID" value="NZ_WLZY01000001.1"/>
</dbReference>
<dbReference type="SUPFAM" id="SSF46785">
    <property type="entry name" value="Winged helix' DNA-binding domain"/>
    <property type="match status" value="1"/>
</dbReference>
<dbReference type="InterPro" id="IPR039422">
    <property type="entry name" value="MarR/SlyA-like"/>
</dbReference>
<protein>
    <submittedName>
        <fullName evidence="2">MarR family transcriptional regulator</fullName>
    </submittedName>
</protein>
<keyword evidence="3" id="KW-1185">Reference proteome</keyword>
<comment type="caution">
    <text evidence="2">The sequence shown here is derived from an EMBL/GenBank/DDBJ whole genome shotgun (WGS) entry which is preliminary data.</text>
</comment>
<dbReference type="Pfam" id="PF12802">
    <property type="entry name" value="MarR_2"/>
    <property type="match status" value="1"/>
</dbReference>
<dbReference type="InterPro" id="IPR036388">
    <property type="entry name" value="WH-like_DNA-bd_sf"/>
</dbReference>
<name>A0A7K3LXN2_9ACTN</name>
<dbReference type="GO" id="GO:0006950">
    <property type="term" value="P:response to stress"/>
    <property type="evidence" value="ECO:0007669"/>
    <property type="project" value="TreeGrafter"/>
</dbReference>
<reference evidence="2 3" key="1">
    <citation type="submission" date="2019-11" db="EMBL/GenBank/DDBJ databases">
        <authorList>
            <person name="Li X.-J."/>
            <person name="Feng X.-M."/>
        </authorList>
    </citation>
    <scope>NUCLEOTIDE SEQUENCE [LARGE SCALE GENOMIC DNA]</scope>
    <source>
        <strain evidence="2 3">XMNu-373</strain>
    </source>
</reference>
<organism evidence="2 3">
    <name type="scientific">Phytoactinopolyspora mesophila</name>
    <dbReference type="NCBI Taxonomy" id="2650750"/>
    <lineage>
        <taxon>Bacteria</taxon>
        <taxon>Bacillati</taxon>
        <taxon>Actinomycetota</taxon>
        <taxon>Actinomycetes</taxon>
        <taxon>Jiangellales</taxon>
        <taxon>Jiangellaceae</taxon>
        <taxon>Phytoactinopolyspora</taxon>
    </lineage>
</organism>
<dbReference type="SMART" id="SM00347">
    <property type="entry name" value="HTH_MARR"/>
    <property type="match status" value="1"/>
</dbReference>
<gene>
    <name evidence="2" type="ORF">F7O44_01455</name>
</gene>
<evidence type="ECO:0000313" key="2">
    <source>
        <dbReference type="EMBL" id="NDL55730.1"/>
    </source>
</evidence>
<dbReference type="InterPro" id="IPR000835">
    <property type="entry name" value="HTH_MarR-typ"/>
</dbReference>
<feature type="domain" description="HTH marR-type" evidence="1">
    <location>
        <begin position="1"/>
        <end position="142"/>
    </location>
</feature>
<evidence type="ECO:0000313" key="3">
    <source>
        <dbReference type="Proteomes" id="UP000460435"/>
    </source>
</evidence>
<dbReference type="PANTHER" id="PTHR33164">
    <property type="entry name" value="TRANSCRIPTIONAL REGULATOR, MARR FAMILY"/>
    <property type="match status" value="1"/>
</dbReference>
<dbReference type="PROSITE" id="PS50995">
    <property type="entry name" value="HTH_MARR_2"/>
    <property type="match status" value="1"/>
</dbReference>
<accession>A0A7K3LXN2</accession>
<dbReference type="GO" id="GO:0003700">
    <property type="term" value="F:DNA-binding transcription factor activity"/>
    <property type="evidence" value="ECO:0007669"/>
    <property type="project" value="InterPro"/>
</dbReference>
<dbReference type="AlphaFoldDB" id="A0A7K3LXN2"/>
<dbReference type="EMBL" id="WLZY01000001">
    <property type="protein sequence ID" value="NDL55730.1"/>
    <property type="molecule type" value="Genomic_DNA"/>
</dbReference>